<protein>
    <submittedName>
        <fullName evidence="1">Uncharacterized protein</fullName>
    </submittedName>
</protein>
<keyword evidence="2" id="KW-1185">Reference proteome</keyword>
<organism evidence="1 2">
    <name type="scientific">Araneus ventricosus</name>
    <name type="common">Orbweaver spider</name>
    <name type="synonym">Epeira ventricosa</name>
    <dbReference type="NCBI Taxonomy" id="182803"/>
    <lineage>
        <taxon>Eukaryota</taxon>
        <taxon>Metazoa</taxon>
        <taxon>Ecdysozoa</taxon>
        <taxon>Arthropoda</taxon>
        <taxon>Chelicerata</taxon>
        <taxon>Arachnida</taxon>
        <taxon>Araneae</taxon>
        <taxon>Araneomorphae</taxon>
        <taxon>Entelegynae</taxon>
        <taxon>Araneoidea</taxon>
        <taxon>Araneidae</taxon>
        <taxon>Araneus</taxon>
    </lineage>
</organism>
<reference evidence="1 2" key="1">
    <citation type="journal article" date="2019" name="Sci. Rep.">
        <title>Orb-weaving spider Araneus ventricosus genome elucidates the spidroin gene catalogue.</title>
        <authorList>
            <person name="Kono N."/>
            <person name="Nakamura H."/>
            <person name="Ohtoshi R."/>
            <person name="Moran D.A.P."/>
            <person name="Shinohara A."/>
            <person name="Yoshida Y."/>
            <person name="Fujiwara M."/>
            <person name="Mori M."/>
            <person name="Tomita M."/>
            <person name="Arakawa K."/>
        </authorList>
    </citation>
    <scope>NUCLEOTIDE SEQUENCE [LARGE SCALE GENOMIC DNA]</scope>
</reference>
<accession>A0A4Y2F0A0</accession>
<evidence type="ECO:0000313" key="1">
    <source>
        <dbReference type="EMBL" id="GBM34511.1"/>
    </source>
</evidence>
<gene>
    <name evidence="1" type="ORF">AVEN_43172_1</name>
</gene>
<proteinExistence type="predicted"/>
<sequence length="176" mass="19801">MLNFNSVPSDSYITIRYRNLHLHYVLLSLNKDTTLLINSVLTIYYIYKTSTESKHISSIQSLYIQFVRISSNGEKRQEKLYKILRHCSTSLKTVEAVMAASCKAGREEVSSGKASVPPSVEAPWKASAGRLILLDEMLHLIYRTSHQVRIIISVEVPGLVFKNRYQSSSGHLGIAA</sequence>
<dbReference type="EMBL" id="BGPR01000762">
    <property type="protein sequence ID" value="GBM34511.1"/>
    <property type="molecule type" value="Genomic_DNA"/>
</dbReference>
<name>A0A4Y2F0A0_ARAVE</name>
<evidence type="ECO:0000313" key="2">
    <source>
        <dbReference type="Proteomes" id="UP000499080"/>
    </source>
</evidence>
<comment type="caution">
    <text evidence="1">The sequence shown here is derived from an EMBL/GenBank/DDBJ whole genome shotgun (WGS) entry which is preliminary data.</text>
</comment>
<dbReference type="AlphaFoldDB" id="A0A4Y2F0A0"/>
<dbReference type="Proteomes" id="UP000499080">
    <property type="component" value="Unassembled WGS sequence"/>
</dbReference>